<gene>
    <name evidence="1" type="ORF">LEP1GSC058_0849</name>
</gene>
<sequence length="165" mass="19366">MKEKLAIVLLGHQESGKSMTWINLFQSNVKTGKYIRDLKLNNEEYVNVFLKNGSFEEREEEIEDMSFLEEIGILLISVQYIEHGIKTIDYLIEKNFGIIIQWLNPGYKDSDVRYFDYLGLIDRFISKGVTIQIRNGKEDPSERVNEIKGFIYGWAKQNDLILRYS</sequence>
<dbReference type="AlphaFoldDB" id="S3UW19"/>
<dbReference type="STRING" id="1193011.LEP1GSC058_0849"/>
<dbReference type="Proteomes" id="UP000014540">
    <property type="component" value="Unassembled WGS sequence"/>
</dbReference>
<dbReference type="RefSeq" id="WP_016551083.1">
    <property type="nucleotide sequence ID" value="NZ_AKWZ02000011.1"/>
</dbReference>
<dbReference type="OrthoDB" id="1550937at2"/>
<proteinExistence type="predicted"/>
<reference evidence="1" key="1">
    <citation type="submission" date="2013-04" db="EMBL/GenBank/DDBJ databases">
        <authorList>
            <person name="Harkins D.M."/>
            <person name="Durkin A.S."/>
            <person name="Selengut J.D."/>
            <person name="Sanka R."/>
            <person name="DePew J."/>
            <person name="Purushe J."/>
            <person name="Ahmed A."/>
            <person name="van der Linden H."/>
            <person name="Goris M.G.A."/>
            <person name="Hartskeerl R.A."/>
            <person name="Vinetz J.M."/>
            <person name="Sutton G.G."/>
            <person name="Nelson W.C."/>
            <person name="Fouts D.E."/>
        </authorList>
    </citation>
    <scope>NUCLEOTIDE SEQUENCE [LARGE SCALE GENOMIC DNA]</scope>
    <source>
        <strain evidence="1">BUT 6</strain>
    </source>
</reference>
<accession>S3UW19</accession>
<keyword evidence="2" id="KW-1185">Reference proteome</keyword>
<evidence type="ECO:0000313" key="2">
    <source>
        <dbReference type="Proteomes" id="UP000014540"/>
    </source>
</evidence>
<comment type="caution">
    <text evidence="1">The sequence shown here is derived from an EMBL/GenBank/DDBJ whole genome shotgun (WGS) entry which is preliminary data.</text>
</comment>
<name>S3UW19_9LEPT</name>
<dbReference type="EMBL" id="AKWZ02000011">
    <property type="protein sequence ID" value="EPG72514.1"/>
    <property type="molecule type" value="Genomic_DNA"/>
</dbReference>
<organism evidence="1 2">
    <name type="scientific">Leptospira fainei serovar Hurstbridge str. BUT 6</name>
    <dbReference type="NCBI Taxonomy" id="1193011"/>
    <lineage>
        <taxon>Bacteria</taxon>
        <taxon>Pseudomonadati</taxon>
        <taxon>Spirochaetota</taxon>
        <taxon>Spirochaetia</taxon>
        <taxon>Leptospirales</taxon>
        <taxon>Leptospiraceae</taxon>
        <taxon>Leptospira</taxon>
    </lineage>
</organism>
<evidence type="ECO:0000313" key="1">
    <source>
        <dbReference type="EMBL" id="EPG72514.1"/>
    </source>
</evidence>
<protein>
    <submittedName>
        <fullName evidence="1">Uncharacterized protein</fullName>
    </submittedName>
</protein>